<keyword evidence="7" id="KW-1185">Reference proteome</keyword>
<evidence type="ECO:0000256" key="5">
    <source>
        <dbReference type="SAM" id="MobiDB-lite"/>
    </source>
</evidence>
<keyword evidence="3 8" id="KW-0649">Protein kinase inhibitor</keyword>
<dbReference type="Proteomes" id="UP000694864">
    <property type="component" value="Chromosome 19"/>
</dbReference>
<reference evidence="7" key="1">
    <citation type="journal article" date="2014" name="Nat. Commun.">
        <title>The emerging biofuel crop Camelina sativa retains a highly undifferentiated hexaploid genome structure.</title>
        <authorList>
            <person name="Kagale S."/>
            <person name="Koh C."/>
            <person name="Nixon J."/>
            <person name="Bollina V."/>
            <person name="Clarke W.E."/>
            <person name="Tuteja R."/>
            <person name="Spillane C."/>
            <person name="Robinson S.J."/>
            <person name="Links M.G."/>
            <person name="Clarke C."/>
            <person name="Higgins E.E."/>
            <person name="Huebert T."/>
            <person name="Sharpe A.G."/>
            <person name="Parkin I.A."/>
        </authorList>
    </citation>
    <scope>NUCLEOTIDE SEQUENCE [LARGE SCALE GENOMIC DNA]</scope>
    <source>
        <strain evidence="7">cv. DH55</strain>
    </source>
</reference>
<dbReference type="Pfam" id="PF02234">
    <property type="entry name" value="CDI"/>
    <property type="match status" value="1"/>
</dbReference>
<dbReference type="RefSeq" id="XP_010487841.1">
    <property type="nucleotide sequence ID" value="XM_010489539.2"/>
</dbReference>
<dbReference type="Gene3D" id="4.10.365.10">
    <property type="entry name" value="p27"/>
    <property type="match status" value="1"/>
</dbReference>
<keyword evidence="4" id="KW-0131">Cell cycle</keyword>
<dbReference type="InterPro" id="IPR044898">
    <property type="entry name" value="CDI_dom_sf"/>
</dbReference>
<dbReference type="PANTHER" id="PTHR46776">
    <property type="entry name" value="CYCLIN-DEPENDENT KINASE INHIBITOR 4-RELATED"/>
    <property type="match status" value="1"/>
</dbReference>
<comment type="similarity">
    <text evidence="2">Belongs to the CDI family. ICK/KRP subfamily.</text>
</comment>
<evidence type="ECO:0000256" key="3">
    <source>
        <dbReference type="ARBA" id="ARBA00023013"/>
    </source>
</evidence>
<name>A0ABM0XLU4_CAMSA</name>
<proteinExistence type="inferred from homology"/>
<protein>
    <submittedName>
        <fullName evidence="8">Cyclin-dependent kinase inhibitor 6</fullName>
    </submittedName>
</protein>
<evidence type="ECO:0000256" key="4">
    <source>
        <dbReference type="ARBA" id="ARBA00023306"/>
    </source>
</evidence>
<accession>A0ABM0XLU4</accession>
<evidence type="ECO:0000259" key="6">
    <source>
        <dbReference type="Pfam" id="PF02234"/>
    </source>
</evidence>
<feature type="region of interest" description="Disordered" evidence="5">
    <location>
        <begin position="145"/>
        <end position="177"/>
    </location>
</feature>
<comment type="subcellular location">
    <subcellularLocation>
        <location evidence="1">Nucleus</location>
        <location evidence="1">Nucleoplasm</location>
    </subcellularLocation>
</comment>
<feature type="compositionally biased region" description="Basic and acidic residues" evidence="5">
    <location>
        <begin position="161"/>
        <end position="172"/>
    </location>
</feature>
<feature type="compositionally biased region" description="Low complexity" evidence="5">
    <location>
        <begin position="49"/>
        <end position="69"/>
    </location>
</feature>
<evidence type="ECO:0000256" key="2">
    <source>
        <dbReference type="ARBA" id="ARBA00010274"/>
    </source>
</evidence>
<dbReference type="PIRSF" id="PIRSF017811">
    <property type="entry name" value="CDK_inhib_pln"/>
    <property type="match status" value="1"/>
</dbReference>
<feature type="domain" description="Cyclin-dependent kinase inhibitor" evidence="6">
    <location>
        <begin position="177"/>
        <end position="223"/>
    </location>
</feature>
<gene>
    <name evidence="8" type="primary">LOC104765777</name>
</gene>
<evidence type="ECO:0000313" key="8">
    <source>
        <dbReference type="RefSeq" id="XP_010487841.1"/>
    </source>
</evidence>
<dbReference type="InterPro" id="IPR044275">
    <property type="entry name" value="KRP"/>
</dbReference>
<reference evidence="8" key="2">
    <citation type="submission" date="2025-08" db="UniProtKB">
        <authorList>
            <consortium name="RefSeq"/>
        </authorList>
    </citation>
    <scope>IDENTIFICATION</scope>
    <source>
        <tissue evidence="8">Leaf</tissue>
    </source>
</reference>
<feature type="compositionally biased region" description="Acidic residues" evidence="5">
    <location>
        <begin position="9"/>
        <end position="20"/>
    </location>
</feature>
<dbReference type="InterPro" id="IPR003175">
    <property type="entry name" value="CDI_dom"/>
</dbReference>
<organism evidence="7 8">
    <name type="scientific">Camelina sativa</name>
    <name type="common">False flax</name>
    <name type="synonym">Myagrum sativum</name>
    <dbReference type="NCBI Taxonomy" id="90675"/>
    <lineage>
        <taxon>Eukaryota</taxon>
        <taxon>Viridiplantae</taxon>
        <taxon>Streptophyta</taxon>
        <taxon>Embryophyta</taxon>
        <taxon>Tracheophyta</taxon>
        <taxon>Spermatophyta</taxon>
        <taxon>Magnoliopsida</taxon>
        <taxon>eudicotyledons</taxon>
        <taxon>Gunneridae</taxon>
        <taxon>Pentapetalae</taxon>
        <taxon>rosids</taxon>
        <taxon>malvids</taxon>
        <taxon>Brassicales</taxon>
        <taxon>Brassicaceae</taxon>
        <taxon>Camelineae</taxon>
        <taxon>Camelina</taxon>
    </lineage>
</organism>
<dbReference type="GO" id="GO:0004860">
    <property type="term" value="F:protein kinase inhibitor activity"/>
    <property type="evidence" value="ECO:0007669"/>
    <property type="project" value="UniProtKB-KW"/>
</dbReference>
<feature type="region of interest" description="Disordered" evidence="5">
    <location>
        <begin position="1"/>
        <end position="89"/>
    </location>
</feature>
<sequence length="224" mass="24985">MSERKRELEEEEEEEEEEEASSTSVSLSHKKTKLDDDSDPSSESDSHDVVAAVSSYSSHSVASSEALASDECSDTSTGEANDQRSQSSSSSIIISSGCCCCFSKEIAMNRSTFVTDLEFQADQISEKETKSSTLITTSCNFRKEKSPVSEGLGETTTEMESEVKGERRKQPEVSKTPTAAEIEGFFSELENEAEDKKKRFIEKYNFDIVNDEPLQGRYKWDRLL</sequence>
<evidence type="ECO:0000256" key="1">
    <source>
        <dbReference type="ARBA" id="ARBA00004642"/>
    </source>
</evidence>
<dbReference type="GeneID" id="104765777"/>
<evidence type="ECO:0000313" key="7">
    <source>
        <dbReference type="Proteomes" id="UP000694864"/>
    </source>
</evidence>
<feature type="compositionally biased region" description="Polar residues" evidence="5">
    <location>
        <begin position="74"/>
        <end position="84"/>
    </location>
</feature>